<organism evidence="3 4">
    <name type="scientific">Magnusiomyces paraingens</name>
    <dbReference type="NCBI Taxonomy" id="2606893"/>
    <lineage>
        <taxon>Eukaryota</taxon>
        <taxon>Fungi</taxon>
        <taxon>Dikarya</taxon>
        <taxon>Ascomycota</taxon>
        <taxon>Saccharomycotina</taxon>
        <taxon>Dipodascomycetes</taxon>
        <taxon>Dipodascales</taxon>
        <taxon>Dipodascaceae</taxon>
        <taxon>Magnusiomyces</taxon>
    </lineage>
</organism>
<feature type="region of interest" description="Disordered" evidence="1">
    <location>
        <begin position="1618"/>
        <end position="1681"/>
    </location>
</feature>
<accession>A0A5E8C8T4</accession>
<feature type="compositionally biased region" description="Low complexity" evidence="1">
    <location>
        <begin position="487"/>
        <end position="509"/>
    </location>
</feature>
<protein>
    <submittedName>
        <fullName evidence="3">Uncharacterized protein</fullName>
    </submittedName>
</protein>
<feature type="chain" id="PRO_5022938266" evidence="2">
    <location>
        <begin position="21"/>
        <end position="1709"/>
    </location>
</feature>
<feature type="region of interest" description="Disordered" evidence="1">
    <location>
        <begin position="1177"/>
        <end position="1231"/>
    </location>
</feature>
<evidence type="ECO:0000256" key="1">
    <source>
        <dbReference type="SAM" id="MobiDB-lite"/>
    </source>
</evidence>
<dbReference type="OrthoDB" id="4160690at2759"/>
<evidence type="ECO:0000256" key="2">
    <source>
        <dbReference type="SAM" id="SignalP"/>
    </source>
</evidence>
<proteinExistence type="predicted"/>
<name>A0A5E8C8T4_9ASCO</name>
<feature type="compositionally biased region" description="Low complexity" evidence="1">
    <location>
        <begin position="1618"/>
        <end position="1649"/>
    </location>
</feature>
<feature type="compositionally biased region" description="Low complexity" evidence="1">
    <location>
        <begin position="678"/>
        <end position="707"/>
    </location>
</feature>
<feature type="region of interest" description="Disordered" evidence="1">
    <location>
        <begin position="300"/>
        <end position="377"/>
    </location>
</feature>
<dbReference type="Proteomes" id="UP000398389">
    <property type="component" value="Unassembled WGS sequence"/>
</dbReference>
<dbReference type="EMBL" id="CABVLU010000005">
    <property type="protein sequence ID" value="VVT57706.1"/>
    <property type="molecule type" value="Genomic_DNA"/>
</dbReference>
<feature type="region of interest" description="Disordered" evidence="1">
    <location>
        <begin position="534"/>
        <end position="568"/>
    </location>
</feature>
<feature type="region of interest" description="Disordered" evidence="1">
    <location>
        <begin position="574"/>
        <end position="593"/>
    </location>
</feature>
<dbReference type="GeneID" id="43584643"/>
<evidence type="ECO:0000313" key="4">
    <source>
        <dbReference type="Proteomes" id="UP000398389"/>
    </source>
</evidence>
<feature type="compositionally biased region" description="Polar residues" evidence="1">
    <location>
        <begin position="1655"/>
        <end position="1681"/>
    </location>
</feature>
<keyword evidence="4" id="KW-1185">Reference proteome</keyword>
<dbReference type="GO" id="GO:0005730">
    <property type="term" value="C:nucleolus"/>
    <property type="evidence" value="ECO:0007669"/>
    <property type="project" value="InterPro"/>
</dbReference>
<evidence type="ECO:0000313" key="3">
    <source>
        <dbReference type="EMBL" id="VVT57706.1"/>
    </source>
</evidence>
<sequence>MISYKAFLGALIAFSSYTAAQDSVSASATCGVNEGTASFSCHSDCGNAIVHARDTCAYDKDCVCDPDGTFIQNMPNCLACGATLWQWYGSYLEPALELCEMQTTPDGYLPPCPETSTEESSSSSVEDVISSSIVSSSEVESSSTEIVSSSIESSTAESAAASSSTEILASSTESSTTENVLSSSESSTSVEVSSSIDVGSSVEISSVSSTDEVVESSGPTCGVNEGTASFSCHSDCGNAIVYARDTCAYDKDCVCDPDGTFIQNMPNCLACGATLWQWYGSYLEPALELCEMQTTPDGYLPPCPETSTEESSSSSIEDVISSGTISSSEIESSSTENSSSSIELSSTEIVTSSTESSTTEDVLSSSESSTSVEVSSSIDVGSSVEISSVSSTDEVVESSGPTCGVNEGTASFSCHSDCGNAIVHARDTCAYDKDCVCDPDGTFIQNMPNCLACGATLWQWYGSYLEPALELCEMQTTPDGYLPPCPETSTEESSSSSVEDVISSSIVSSSEVESSSTEIVSSSIESSTAESAAASSSTEILASSTESSTTEDVLSSSESSTSVEVSSSIDAGSSVEISSVSSTDEVVESSGPTCGVNEGTASFSCHSDCGNAIVYARDTCAYDKDCVCDPDGTFIQNMPNCLACGATLWQWYGSYLEPALELCEMQTTPDGYLPPCPETSTEESSSSSVEDVISSGTISSSEVESSSTIIDASSTAESAVSTSVEVSSSPIDAGLSVEISSVSSTDNEAESTGSTCGVNEGTASFSCHSDCGNAIVYARDTCSYDKDCVCNPDGAFIQNMPNCLACGATLWQWYGSYLEPALELCEMQTTPDGYLPPCSETSSSSSETGATSAEVTASDAGVSNVDSVITSTYSSDNEAESTGPTCGVNEGTASFSCHSDCGNAIVYARDTCAYNKDCVCNPDGAFIQNMPNCLACGATLWQWYGSYLEPALELCEMQTTPDGYLPSCSKTSTESDEIVTSESLDVESASISLAPVISSPTISESASSVVSESESSSTPIVDPIIQSIIDAILQASFSADASEKISIFIQIFIDAIGQALNQLYAVLFDRRTILKRASSIEGAITTFSVFTSTLNQWFAESSYDEFLQGISQIHTYATPSEVEANVRSALASTLEAAQSTINDFISQSEEFKTVSENFYDAFNKLVAEVIDALYPDSTSTSSAEISPEASSSADASESVSASESATVSAAESKSESVAAAESESDANSASAVESESAAAAASAEASESAAVSDAEFESAAISAGVSNDSRLAAGTTTLRNTVTKFTTVVKTQGTVTTTITEPCETTTETVVIEPTTTYTITETCNVCKTHTTVESGVTTITKTSGTEIVTVTEPCETTYTVVESPVTSDSVVKTVTSTIVKTVSSSEIPVTVTETCSVCKTHTTVESGVTTITKTSGTEIVTVTEPCETTYTVVESPVTSDSVVKTVTSTIVKTVSSSEIPVTVTETCSVCKTHTTVESGVTTITKTSGTEIVTVTEPCETTYTMVESPVSSESMAKTITSTISKIVSVSSAPEASKPATVTNVCTDCKTQLTTATGVTTHTSVSEGATVTVTEPCETTYEVVESPSTSAGSTTIITLTSVITSKIVTVTSSDTVVTSVPPSSVTPVLSSSASPVPSGSAAPVPSEGSSHIPEGSTESSQSTPTKSIQTIEQAPPASSTNPVIEQVNSGVSTSVHMITLVLGVITVFFI</sequence>
<keyword evidence="2" id="KW-0732">Signal</keyword>
<feature type="compositionally biased region" description="Low complexity" evidence="1">
    <location>
        <begin position="839"/>
        <end position="858"/>
    </location>
</feature>
<dbReference type="PANTHER" id="PTHR23216">
    <property type="entry name" value="NUCLEOLAR AND COILED-BODY PHOSPHOPROTEIN 1"/>
    <property type="match status" value="1"/>
</dbReference>
<dbReference type="InterPro" id="IPR039191">
    <property type="entry name" value="Nopp140-like"/>
</dbReference>
<feature type="region of interest" description="Disordered" evidence="1">
    <location>
        <begin position="162"/>
        <end position="195"/>
    </location>
</feature>
<feature type="compositionally biased region" description="Low complexity" evidence="1">
    <location>
        <begin position="305"/>
        <end position="377"/>
    </location>
</feature>
<reference evidence="3 4" key="1">
    <citation type="submission" date="2019-09" db="EMBL/GenBank/DDBJ databases">
        <authorList>
            <person name="Brejova B."/>
        </authorList>
    </citation>
    <scope>NUCLEOTIDE SEQUENCE [LARGE SCALE GENOMIC DNA]</scope>
</reference>
<gene>
    <name evidence="3" type="ORF">SAPINGB_P005829</name>
</gene>
<dbReference type="GO" id="GO:0005654">
    <property type="term" value="C:nucleoplasm"/>
    <property type="evidence" value="ECO:0007669"/>
    <property type="project" value="TreeGrafter"/>
</dbReference>
<dbReference type="RefSeq" id="XP_031856434.1">
    <property type="nucleotide sequence ID" value="XM_032000543.1"/>
</dbReference>
<feature type="region of interest" description="Disordered" evidence="1">
    <location>
        <begin position="836"/>
        <end position="858"/>
    </location>
</feature>
<feature type="compositionally biased region" description="Low complexity" evidence="1">
    <location>
        <begin position="114"/>
        <end position="136"/>
    </location>
</feature>
<dbReference type="PANTHER" id="PTHR23216:SF1">
    <property type="entry name" value="NUCLEOLAR AND COILED-BODY PHOSPHOPROTEIN 1"/>
    <property type="match status" value="1"/>
</dbReference>
<feature type="region of interest" description="Disordered" evidence="1">
    <location>
        <begin position="482"/>
        <end position="509"/>
    </location>
</feature>
<feature type="region of interest" description="Disordered" evidence="1">
    <location>
        <begin position="673"/>
        <end position="707"/>
    </location>
</feature>
<feature type="signal peptide" evidence="2">
    <location>
        <begin position="1"/>
        <end position="20"/>
    </location>
</feature>
<feature type="compositionally biased region" description="Low complexity" evidence="1">
    <location>
        <begin position="574"/>
        <end position="590"/>
    </location>
</feature>
<feature type="region of interest" description="Disordered" evidence="1">
    <location>
        <begin position="109"/>
        <end position="136"/>
    </location>
</feature>